<dbReference type="Gene3D" id="3.40.50.2300">
    <property type="match status" value="2"/>
</dbReference>
<dbReference type="PANTHER" id="PTHR30146:SF148">
    <property type="entry name" value="HTH-TYPE TRANSCRIPTIONAL REPRESSOR PURR-RELATED"/>
    <property type="match status" value="1"/>
</dbReference>
<protein>
    <submittedName>
        <fullName evidence="6">LacI family transcriptional regulator</fullName>
    </submittedName>
</protein>
<keyword evidence="3" id="KW-0238">DNA-binding</keyword>
<keyword evidence="7" id="KW-1185">Reference proteome</keyword>
<dbReference type="SUPFAM" id="SSF53822">
    <property type="entry name" value="Periplasmic binding protein-like I"/>
    <property type="match status" value="1"/>
</dbReference>
<evidence type="ECO:0000313" key="6">
    <source>
        <dbReference type="EMBL" id="TBT95297.1"/>
    </source>
</evidence>
<dbReference type="OrthoDB" id="9798934at2"/>
<name>A0A4Q9KLA7_PROTD</name>
<dbReference type="InterPro" id="IPR028082">
    <property type="entry name" value="Peripla_BP_I"/>
</dbReference>
<dbReference type="InterPro" id="IPR046335">
    <property type="entry name" value="LacI/GalR-like_sensor"/>
</dbReference>
<dbReference type="AlphaFoldDB" id="A0A4Q9KLA7"/>
<gene>
    <name evidence="6" type="ORF">ET996_05655</name>
</gene>
<comment type="caution">
    <text evidence="6">The sequence shown here is derived from an EMBL/GenBank/DDBJ whole genome shotgun (WGS) entry which is preliminary data.</text>
</comment>
<dbReference type="CDD" id="cd01392">
    <property type="entry name" value="HTH_LacI"/>
    <property type="match status" value="1"/>
</dbReference>
<dbReference type="EMBL" id="SDMR01000005">
    <property type="protein sequence ID" value="TBT95297.1"/>
    <property type="molecule type" value="Genomic_DNA"/>
</dbReference>
<sequence>MGRRVTLVDVAQHAGLSTTAVSLVLNNRPGSRLSPEAVQRIKDAARELGYRPNPAARSLRLGKTRTVGLLSDDVTVTRYASAMIRGALDVAEGLDHTVLIAETGSNPERVRRALDVMLDRQPDGLIIALMGAKQIDVPAAASRVPVVLLNATSPDQHLSVLPDEFEAGRAVAAHLVATGHTRIALIGDHPDLRSDLRLSATIGRRFAGIEAELATRGLALTRTIEKRHWEPEDGYSATQALLDDGLDVTAVIAANDRVAFGIYQATQQAGLQIPHDLSVISFDDEVIAGYLRPTLTTAQLPYEQMGRRAMEIVLAHDRPGGEILVPMPLQVRASVAQLSVR</sequence>
<dbReference type="Pfam" id="PF00356">
    <property type="entry name" value="LacI"/>
    <property type="match status" value="1"/>
</dbReference>
<evidence type="ECO:0000256" key="2">
    <source>
        <dbReference type="ARBA" id="ARBA00023015"/>
    </source>
</evidence>
<organism evidence="6 7">
    <name type="scientific">Propioniciclava tarda</name>
    <dbReference type="NCBI Taxonomy" id="433330"/>
    <lineage>
        <taxon>Bacteria</taxon>
        <taxon>Bacillati</taxon>
        <taxon>Actinomycetota</taxon>
        <taxon>Actinomycetes</taxon>
        <taxon>Propionibacteriales</taxon>
        <taxon>Propionibacteriaceae</taxon>
        <taxon>Propioniciclava</taxon>
    </lineage>
</organism>
<evidence type="ECO:0000256" key="4">
    <source>
        <dbReference type="ARBA" id="ARBA00023163"/>
    </source>
</evidence>
<keyword evidence="2" id="KW-0805">Transcription regulation</keyword>
<evidence type="ECO:0000256" key="3">
    <source>
        <dbReference type="ARBA" id="ARBA00023125"/>
    </source>
</evidence>
<evidence type="ECO:0000259" key="5">
    <source>
        <dbReference type="PROSITE" id="PS50932"/>
    </source>
</evidence>
<feature type="domain" description="HTH lacI-type" evidence="5">
    <location>
        <begin position="5"/>
        <end position="61"/>
    </location>
</feature>
<dbReference type="PROSITE" id="PS50932">
    <property type="entry name" value="HTH_LACI_2"/>
    <property type="match status" value="1"/>
</dbReference>
<accession>A0A4Q9KLA7</accession>
<evidence type="ECO:0000313" key="7">
    <source>
        <dbReference type="Proteomes" id="UP000291933"/>
    </source>
</evidence>
<evidence type="ECO:0000256" key="1">
    <source>
        <dbReference type="ARBA" id="ARBA00022491"/>
    </source>
</evidence>
<keyword evidence="1" id="KW-0678">Repressor</keyword>
<dbReference type="CDD" id="cd06288">
    <property type="entry name" value="PBP1_sucrose_transcription_regulator"/>
    <property type="match status" value="1"/>
</dbReference>
<dbReference type="Pfam" id="PF13377">
    <property type="entry name" value="Peripla_BP_3"/>
    <property type="match status" value="1"/>
</dbReference>
<proteinExistence type="predicted"/>
<dbReference type="InterPro" id="IPR010982">
    <property type="entry name" value="Lambda_DNA-bd_dom_sf"/>
</dbReference>
<dbReference type="Proteomes" id="UP000291933">
    <property type="component" value="Unassembled WGS sequence"/>
</dbReference>
<keyword evidence="4" id="KW-0804">Transcription</keyword>
<dbReference type="GO" id="GO:0003700">
    <property type="term" value="F:DNA-binding transcription factor activity"/>
    <property type="evidence" value="ECO:0007669"/>
    <property type="project" value="TreeGrafter"/>
</dbReference>
<dbReference type="InterPro" id="IPR000843">
    <property type="entry name" value="HTH_LacI"/>
</dbReference>
<reference evidence="6 7" key="1">
    <citation type="submission" date="2019-01" db="EMBL/GenBank/DDBJ databases">
        <title>Lactibacter flavus gen. nov., sp. nov., a novel bacterium of the family Propionibacteriaceae isolated from raw milk and dairy products.</title>
        <authorList>
            <person name="Huptas C."/>
            <person name="Wenning M."/>
            <person name="Breitenwieser F."/>
            <person name="Doll E."/>
            <person name="Von Neubeck M."/>
            <person name="Busse H.-J."/>
            <person name="Scherer S."/>
        </authorList>
    </citation>
    <scope>NUCLEOTIDE SEQUENCE [LARGE SCALE GENOMIC DNA]</scope>
    <source>
        <strain evidence="6 7">DSM 22130</strain>
    </source>
</reference>
<dbReference type="RefSeq" id="WP_131171593.1">
    <property type="nucleotide sequence ID" value="NZ_FXTL01000008.1"/>
</dbReference>
<dbReference type="GO" id="GO:0000976">
    <property type="term" value="F:transcription cis-regulatory region binding"/>
    <property type="evidence" value="ECO:0007669"/>
    <property type="project" value="TreeGrafter"/>
</dbReference>
<dbReference type="PANTHER" id="PTHR30146">
    <property type="entry name" value="LACI-RELATED TRANSCRIPTIONAL REPRESSOR"/>
    <property type="match status" value="1"/>
</dbReference>
<dbReference type="SMART" id="SM00354">
    <property type="entry name" value="HTH_LACI"/>
    <property type="match status" value="1"/>
</dbReference>
<dbReference type="SUPFAM" id="SSF47413">
    <property type="entry name" value="lambda repressor-like DNA-binding domains"/>
    <property type="match status" value="1"/>
</dbReference>
<dbReference type="Gene3D" id="1.10.260.40">
    <property type="entry name" value="lambda repressor-like DNA-binding domains"/>
    <property type="match status" value="1"/>
</dbReference>